<evidence type="ECO:0000256" key="3">
    <source>
        <dbReference type="SAM" id="MobiDB-lite"/>
    </source>
</evidence>
<dbReference type="PANTHER" id="PTHR21689:SF5">
    <property type="entry name" value="PROTEIN ALWAYS EARLY 1-RELATED"/>
    <property type="match status" value="1"/>
</dbReference>
<evidence type="ECO:0000256" key="2">
    <source>
        <dbReference type="ARBA" id="ARBA00023242"/>
    </source>
</evidence>
<evidence type="ECO:0000313" key="6">
    <source>
        <dbReference type="Proteomes" id="UP000631114"/>
    </source>
</evidence>
<dbReference type="InterPro" id="IPR001005">
    <property type="entry name" value="SANT/Myb"/>
</dbReference>
<dbReference type="EMBL" id="JADFTS010000002">
    <property type="protein sequence ID" value="KAF9619419.1"/>
    <property type="molecule type" value="Genomic_DNA"/>
</dbReference>
<feature type="domain" description="SANT" evidence="4">
    <location>
        <begin position="37"/>
        <end position="74"/>
    </location>
</feature>
<feature type="compositionally biased region" description="Basic and acidic residues" evidence="3">
    <location>
        <begin position="126"/>
        <end position="152"/>
    </location>
</feature>
<comment type="subcellular location">
    <subcellularLocation>
        <location evidence="1">Nucleus</location>
    </subcellularLocation>
</comment>
<evidence type="ECO:0000256" key="1">
    <source>
        <dbReference type="ARBA" id="ARBA00004123"/>
    </source>
</evidence>
<feature type="region of interest" description="Disordered" evidence="3">
    <location>
        <begin position="1"/>
        <end position="32"/>
    </location>
</feature>
<evidence type="ECO:0000313" key="5">
    <source>
        <dbReference type="EMBL" id="KAF9619419.1"/>
    </source>
</evidence>
<dbReference type="SMART" id="SM01135">
    <property type="entry name" value="DIRP"/>
    <property type="match status" value="1"/>
</dbReference>
<dbReference type="GO" id="GO:0017053">
    <property type="term" value="C:transcription repressor complex"/>
    <property type="evidence" value="ECO:0007669"/>
    <property type="project" value="InterPro"/>
</dbReference>
<dbReference type="SMART" id="SM00717">
    <property type="entry name" value="SANT"/>
    <property type="match status" value="1"/>
</dbReference>
<dbReference type="GO" id="GO:0003677">
    <property type="term" value="F:DNA binding"/>
    <property type="evidence" value="ECO:0007669"/>
    <property type="project" value="TreeGrafter"/>
</dbReference>
<comment type="caution">
    <text evidence="5">The sequence shown here is derived from an EMBL/GenBank/DDBJ whole genome shotgun (WGS) entry which is preliminary data.</text>
</comment>
<dbReference type="GO" id="GO:0005654">
    <property type="term" value="C:nucleoplasm"/>
    <property type="evidence" value="ECO:0007669"/>
    <property type="project" value="TreeGrafter"/>
</dbReference>
<dbReference type="InterPro" id="IPR009057">
    <property type="entry name" value="Homeodomain-like_sf"/>
</dbReference>
<feature type="region of interest" description="Disordered" evidence="3">
    <location>
        <begin position="389"/>
        <end position="408"/>
    </location>
</feature>
<feature type="region of interest" description="Disordered" evidence="3">
    <location>
        <begin position="199"/>
        <end position="225"/>
    </location>
</feature>
<proteinExistence type="predicted"/>
<dbReference type="Pfam" id="PF06584">
    <property type="entry name" value="DIRP"/>
    <property type="match status" value="1"/>
</dbReference>
<feature type="region of interest" description="Disordered" evidence="3">
    <location>
        <begin position="418"/>
        <end position="461"/>
    </location>
</feature>
<evidence type="ECO:0000259" key="4">
    <source>
        <dbReference type="PROSITE" id="PS51293"/>
    </source>
</evidence>
<gene>
    <name evidence="5" type="ORF">IFM89_006994</name>
</gene>
<dbReference type="GO" id="GO:0006357">
    <property type="term" value="P:regulation of transcription by RNA polymerase II"/>
    <property type="evidence" value="ECO:0007669"/>
    <property type="project" value="TreeGrafter"/>
</dbReference>
<dbReference type="PROSITE" id="PS51293">
    <property type="entry name" value="SANT"/>
    <property type="match status" value="1"/>
</dbReference>
<dbReference type="GO" id="GO:0006351">
    <property type="term" value="P:DNA-templated transcription"/>
    <property type="evidence" value="ECO:0007669"/>
    <property type="project" value="InterPro"/>
</dbReference>
<dbReference type="Pfam" id="PF00249">
    <property type="entry name" value="Myb_DNA-binding"/>
    <property type="match status" value="1"/>
</dbReference>
<dbReference type="AlphaFoldDB" id="A0A835MA48"/>
<dbReference type="SUPFAM" id="SSF46689">
    <property type="entry name" value="Homeodomain-like"/>
    <property type="match status" value="1"/>
</dbReference>
<feature type="region of interest" description="Disordered" evidence="3">
    <location>
        <begin position="126"/>
        <end position="154"/>
    </location>
</feature>
<dbReference type="CDD" id="cd00167">
    <property type="entry name" value="SANT"/>
    <property type="match status" value="1"/>
</dbReference>
<dbReference type="InterPro" id="IPR033471">
    <property type="entry name" value="DIRP"/>
</dbReference>
<dbReference type="Proteomes" id="UP000631114">
    <property type="component" value="Unassembled WGS sequence"/>
</dbReference>
<dbReference type="Gene3D" id="1.10.10.60">
    <property type="entry name" value="Homeodomain-like"/>
    <property type="match status" value="1"/>
</dbReference>
<organism evidence="5 6">
    <name type="scientific">Coptis chinensis</name>
    <dbReference type="NCBI Taxonomy" id="261450"/>
    <lineage>
        <taxon>Eukaryota</taxon>
        <taxon>Viridiplantae</taxon>
        <taxon>Streptophyta</taxon>
        <taxon>Embryophyta</taxon>
        <taxon>Tracheophyta</taxon>
        <taxon>Spermatophyta</taxon>
        <taxon>Magnoliopsida</taxon>
        <taxon>Ranunculales</taxon>
        <taxon>Ranunculaceae</taxon>
        <taxon>Coptidoideae</taxon>
        <taxon>Coptis</taxon>
    </lineage>
</organism>
<keyword evidence="2" id="KW-0539">Nucleus</keyword>
<dbReference type="OrthoDB" id="2339771at2759"/>
<keyword evidence="6" id="KW-1185">Reference proteome</keyword>
<reference evidence="5 6" key="1">
    <citation type="submission" date="2020-10" db="EMBL/GenBank/DDBJ databases">
        <title>The Coptis chinensis genome and diversification of protoberbering-type alkaloids.</title>
        <authorList>
            <person name="Wang B."/>
            <person name="Shu S."/>
            <person name="Song C."/>
            <person name="Liu Y."/>
        </authorList>
    </citation>
    <scope>NUCLEOTIDE SEQUENCE [LARGE SCALE GENOMIC DNA]</scope>
    <source>
        <strain evidence="5">HL-2020</strain>
        <tissue evidence="5">Leaf</tissue>
    </source>
</reference>
<dbReference type="PANTHER" id="PTHR21689">
    <property type="entry name" value="LIN-9"/>
    <property type="match status" value="1"/>
</dbReference>
<sequence>MATKRKSRNLNKLCTKGSKDAGNVEKNQKQKRNVSDILGDQWSKEELRRFYEAYRKYEKNWKKVAARVRNRSVEMVEALYDMNRAYLSLPDGTATVVGLIAMMTDHYNSLVRWLILMWFVSKQDSENESKSESESDEDPRISQKAQKSDRRKVQVNVSKGSFGHHRHNLHSQEVASGDGCLSLLKNKCSSDIGPRIVGKRTPRIPVSNPYNKGDRGKYFSQSKRDRNQEGYFKANEVAQEALALTKVWRRESFSETPNRRPERVRRCPVWKYGDVDTKGETVGSKHAGAAKGCYFEIGKKKQFSKKKPKDHAIKEMCSGTKKLILSTDKGKSETRATDAQIGFSSHLGTKKRSRQLLSEDESSALDALNTLADALLNLEPTSIAESDLGIGAKENGGHQSMDGVDSSLENGVIPEAKKRVHQSTSEIQKGNGKSLSSKTKKSESAMDSFVEEQQKTENPKAEAQMDSLLIAEHRIEDKSVGPQESSSLRVDLPSEGNNISLPMVQVPKVNQVHLPMKPSKRKTQLKNAVTRKRIRSQENIGSGHFNAYSSSLHDRAWSLKENLSHCLSSQALRRWCAFEWYYSAIDYPWYAKREFVEYLNHVGLGQVPKLTRVEWGVIRSSLGKPRRLSQQFLREEKDKLERYRDSVRGHYAELRSGIRDVTPSDLARPLRVGQRVIACHPKTKGIYDGSILTVERNKCRVQFDRLELGVELVMDIDCMPSNLLKSIPEAVRRENISAVKNHNNFSESINSQSKGWRFGGHPRCASGENLECTASPSFFSSPTHPANSYLMLAKCEIACEVRNVPETIKSRDADIQALSDLSRALDKKVSCALDYLRQRNTHQENATRLGLKPISSSGTAEPHSFFDHCAFRAQESECHVVETVARSRWKARRMVDAAVQAMSSLEEGEDVYVKIEEAINFADIWYSGVYSSAPATSSFDPPNSCDLDLTYQKQETPGMAEQRTEVQTTGSKLNNASEASKIQIPSALISSCVATLLMIQTCTDRQYPPGEAVQILDSAMRSLQPCCSQNVPIYRDIQMCMGMVKNQILSLIPI</sequence>
<dbReference type="InterPro" id="IPR010561">
    <property type="entry name" value="LIN-9/ALY1"/>
</dbReference>
<dbReference type="InterPro" id="IPR017884">
    <property type="entry name" value="SANT_dom"/>
</dbReference>
<name>A0A835MA48_9MAGN</name>
<protein>
    <recommendedName>
        <fullName evidence="4">SANT domain-containing protein</fullName>
    </recommendedName>
</protein>
<feature type="compositionally biased region" description="Basic and acidic residues" evidence="3">
    <location>
        <begin position="212"/>
        <end position="225"/>
    </location>
</feature>
<dbReference type="GO" id="GO:0051726">
    <property type="term" value="P:regulation of cell cycle"/>
    <property type="evidence" value="ECO:0007669"/>
    <property type="project" value="TreeGrafter"/>
</dbReference>
<feature type="compositionally biased region" description="Basic and acidic residues" evidence="3">
    <location>
        <begin position="17"/>
        <end position="28"/>
    </location>
</feature>
<accession>A0A835MA48</accession>